<gene>
    <name evidence="9" type="primary">hldE</name>
    <name evidence="9" type="ORF">GCM10022256_33890</name>
</gene>
<dbReference type="InterPro" id="IPR004821">
    <property type="entry name" value="Cyt_trans-like"/>
</dbReference>
<evidence type="ECO:0000256" key="4">
    <source>
        <dbReference type="ARBA" id="ARBA00023268"/>
    </source>
</evidence>
<reference evidence="10" key="1">
    <citation type="journal article" date="2019" name="Int. J. Syst. Evol. Microbiol.">
        <title>The Global Catalogue of Microorganisms (GCM) 10K type strain sequencing project: providing services to taxonomists for standard genome sequencing and annotation.</title>
        <authorList>
            <consortium name="The Broad Institute Genomics Platform"/>
            <consortium name="The Broad Institute Genome Sequencing Center for Infectious Disease"/>
            <person name="Wu L."/>
            <person name="Ma J."/>
        </authorList>
    </citation>
    <scope>NUCLEOTIDE SEQUENCE [LARGE SCALE GENOMIC DNA]</scope>
    <source>
        <strain evidence="10">JCM 17442</strain>
    </source>
</reference>
<accession>A0ABP8E6A8</accession>
<comment type="pathway">
    <text evidence="1">Bacterial outer membrane biogenesis; LPS core biosynthesis.</text>
</comment>
<feature type="compositionally biased region" description="Basic and acidic residues" evidence="6">
    <location>
        <begin position="270"/>
        <end position="284"/>
    </location>
</feature>
<keyword evidence="9" id="KW-0548">Nucleotidyltransferase</keyword>
<dbReference type="InterPro" id="IPR011611">
    <property type="entry name" value="PfkB_dom"/>
</dbReference>
<evidence type="ECO:0000313" key="10">
    <source>
        <dbReference type="Proteomes" id="UP001501594"/>
    </source>
</evidence>
<dbReference type="Pfam" id="PF00294">
    <property type="entry name" value="PfkB"/>
    <property type="match status" value="2"/>
</dbReference>
<evidence type="ECO:0000256" key="6">
    <source>
        <dbReference type="SAM" id="MobiDB-lite"/>
    </source>
</evidence>
<evidence type="ECO:0000256" key="1">
    <source>
        <dbReference type="ARBA" id="ARBA00004713"/>
    </source>
</evidence>
<dbReference type="Gene3D" id="3.40.1190.20">
    <property type="match status" value="1"/>
</dbReference>
<dbReference type="Gene3D" id="3.40.50.620">
    <property type="entry name" value="HUPs"/>
    <property type="match status" value="1"/>
</dbReference>
<sequence>MVTRLNRDDLEAIAERAPVVSVVGDLLLDGWWSGAAERITREAPVPAVDISDRVRSAGGAANTAVNLAALGARVRLTGWVGDDVDGRALVALLADAGVDTAGVLLLPGRTTTTKTRVVVDEQVLMRLDDVGEDSLGSDDLDALLAAALEARRGAAAEVVCDYGGSFLAHLREALASAGGRPPLVVVDAHDLAPWRILRPDLITPNAREAAALVGSAGPSPAGADEDRVAWVQAHAGALAEASGAAAVVVTLDRTGSVLLTSTEAGAGEAGARETDPGEPGPDREPVISHRTWARPGRESNASGAGDSFVAGLTVARASGFALETSLDLAQLAADVVVRRFGTSVCSTADVIDALHEREDAAWDLDELVRRLDEERARGKRIVLTNGCFDVLHRGHTTSLAEARALGDVLVVAVNDDASTRRLKGPTRPINPVQDRVGVVSALSCVDYVTAFGADTAVAIIERLRPDVYAKGGDYVPEMMDETEAVRRIGGHVAILDYVKDHSTTLVVDRIRSSLASTSADAQEQDDAAEALP</sequence>
<dbReference type="EMBL" id="BAABAU010000006">
    <property type="protein sequence ID" value="GAA4267777.1"/>
    <property type="molecule type" value="Genomic_DNA"/>
</dbReference>
<feature type="domain" description="Cytidyltransferase-like" evidence="8">
    <location>
        <begin position="383"/>
        <end position="500"/>
    </location>
</feature>
<name>A0ABP8E6A8_9MICO</name>
<keyword evidence="3 9" id="KW-0418">Kinase</keyword>
<organism evidence="9 10">
    <name type="scientific">Frondihabitans peucedani</name>
    <dbReference type="NCBI Taxonomy" id="598626"/>
    <lineage>
        <taxon>Bacteria</taxon>
        <taxon>Bacillati</taxon>
        <taxon>Actinomycetota</taxon>
        <taxon>Actinomycetes</taxon>
        <taxon>Micrococcales</taxon>
        <taxon>Microbacteriaceae</taxon>
        <taxon>Frondihabitans</taxon>
    </lineage>
</organism>
<dbReference type="InterPro" id="IPR029056">
    <property type="entry name" value="Ribokinase-like"/>
</dbReference>
<evidence type="ECO:0000256" key="5">
    <source>
        <dbReference type="ARBA" id="ARBA00023277"/>
    </source>
</evidence>
<evidence type="ECO:0000256" key="2">
    <source>
        <dbReference type="ARBA" id="ARBA00022679"/>
    </source>
</evidence>
<dbReference type="SUPFAM" id="SSF52374">
    <property type="entry name" value="Nucleotidylyl transferase"/>
    <property type="match status" value="1"/>
</dbReference>
<feature type="domain" description="Carbohydrate kinase PfkB" evidence="7">
    <location>
        <begin position="301"/>
        <end position="346"/>
    </location>
</feature>
<evidence type="ECO:0000256" key="3">
    <source>
        <dbReference type="ARBA" id="ARBA00022777"/>
    </source>
</evidence>
<feature type="domain" description="Carbohydrate kinase PfkB" evidence="7">
    <location>
        <begin position="44"/>
        <end position="262"/>
    </location>
</feature>
<dbReference type="GO" id="GO:0016301">
    <property type="term" value="F:kinase activity"/>
    <property type="evidence" value="ECO:0007669"/>
    <property type="project" value="UniProtKB-KW"/>
</dbReference>
<feature type="region of interest" description="Disordered" evidence="6">
    <location>
        <begin position="261"/>
        <end position="284"/>
    </location>
</feature>
<dbReference type="PANTHER" id="PTHR46969:SF1">
    <property type="entry name" value="BIFUNCTIONAL PROTEIN HLDE"/>
    <property type="match status" value="1"/>
</dbReference>
<keyword evidence="4" id="KW-0511">Multifunctional enzyme</keyword>
<dbReference type="InterPro" id="IPR014729">
    <property type="entry name" value="Rossmann-like_a/b/a_fold"/>
</dbReference>
<dbReference type="PROSITE" id="PS00583">
    <property type="entry name" value="PFKB_KINASES_1"/>
    <property type="match status" value="1"/>
</dbReference>
<dbReference type="GO" id="GO:0016779">
    <property type="term" value="F:nucleotidyltransferase activity"/>
    <property type="evidence" value="ECO:0007669"/>
    <property type="project" value="UniProtKB-KW"/>
</dbReference>
<dbReference type="InterPro" id="IPR002173">
    <property type="entry name" value="Carboh/pur_kinase_PfkB_CS"/>
</dbReference>
<dbReference type="NCBIfam" id="TIGR00125">
    <property type="entry name" value="cyt_tran_rel"/>
    <property type="match status" value="1"/>
</dbReference>
<evidence type="ECO:0000259" key="8">
    <source>
        <dbReference type="Pfam" id="PF01467"/>
    </source>
</evidence>
<keyword evidence="5" id="KW-0119">Carbohydrate metabolism</keyword>
<evidence type="ECO:0000259" key="7">
    <source>
        <dbReference type="Pfam" id="PF00294"/>
    </source>
</evidence>
<dbReference type="SUPFAM" id="SSF53613">
    <property type="entry name" value="Ribokinase-like"/>
    <property type="match status" value="1"/>
</dbReference>
<protein>
    <submittedName>
        <fullName evidence="9">Bifunctional D-glycero-beta-D-manno-heptose-7-phosphate kinase/D-glycero-beta-D-manno-heptose 1-phosphate adenylyltransferase HldE</fullName>
    </submittedName>
</protein>
<proteinExistence type="predicted"/>
<dbReference type="Proteomes" id="UP001501594">
    <property type="component" value="Unassembled WGS sequence"/>
</dbReference>
<dbReference type="Pfam" id="PF01467">
    <property type="entry name" value="CTP_transf_like"/>
    <property type="match status" value="1"/>
</dbReference>
<comment type="caution">
    <text evidence="9">The sequence shown here is derived from an EMBL/GenBank/DDBJ whole genome shotgun (WGS) entry which is preliminary data.</text>
</comment>
<keyword evidence="10" id="KW-1185">Reference proteome</keyword>
<dbReference type="PANTHER" id="PTHR46969">
    <property type="entry name" value="BIFUNCTIONAL PROTEIN HLDE"/>
    <property type="match status" value="1"/>
</dbReference>
<keyword evidence="2" id="KW-0808">Transferase</keyword>
<evidence type="ECO:0000313" key="9">
    <source>
        <dbReference type="EMBL" id="GAA4267777.1"/>
    </source>
</evidence>